<dbReference type="EMBL" id="JAMFTS010000005">
    <property type="protein sequence ID" value="KAJ4749659.1"/>
    <property type="molecule type" value="Genomic_DNA"/>
</dbReference>
<feature type="compositionally biased region" description="Basic residues" evidence="1">
    <location>
        <begin position="17"/>
        <end position="26"/>
    </location>
</feature>
<organism evidence="2 3">
    <name type="scientific">Rhynchospora pubera</name>
    <dbReference type="NCBI Taxonomy" id="906938"/>
    <lineage>
        <taxon>Eukaryota</taxon>
        <taxon>Viridiplantae</taxon>
        <taxon>Streptophyta</taxon>
        <taxon>Embryophyta</taxon>
        <taxon>Tracheophyta</taxon>
        <taxon>Spermatophyta</taxon>
        <taxon>Magnoliopsida</taxon>
        <taxon>Liliopsida</taxon>
        <taxon>Poales</taxon>
        <taxon>Cyperaceae</taxon>
        <taxon>Cyperoideae</taxon>
        <taxon>Rhynchosporeae</taxon>
        <taxon>Rhynchospora</taxon>
    </lineage>
</organism>
<keyword evidence="3" id="KW-1185">Reference proteome</keyword>
<dbReference type="Pfam" id="PF05553">
    <property type="entry name" value="DUF761"/>
    <property type="match status" value="1"/>
</dbReference>
<feature type="region of interest" description="Disordered" evidence="1">
    <location>
        <begin position="1"/>
        <end position="37"/>
    </location>
</feature>
<comment type="caution">
    <text evidence="2">The sequence shown here is derived from an EMBL/GenBank/DDBJ whole genome shotgun (WGS) entry which is preliminary data.</text>
</comment>
<evidence type="ECO:0000313" key="2">
    <source>
        <dbReference type="EMBL" id="KAJ4749659.1"/>
    </source>
</evidence>
<gene>
    <name evidence="2" type="ORF">LUZ62_084064</name>
</gene>
<evidence type="ECO:0000256" key="1">
    <source>
        <dbReference type="SAM" id="MobiDB-lite"/>
    </source>
</evidence>
<dbReference type="InterPro" id="IPR008480">
    <property type="entry name" value="DUF761_pln"/>
</dbReference>
<dbReference type="AlphaFoldDB" id="A0AAV8C3C1"/>
<dbReference type="PANTHER" id="PTHR33265">
    <property type="entry name" value="AVR9/CF-9 RAPIDLY ELICITED PROTEIN-RELATED"/>
    <property type="match status" value="1"/>
</dbReference>
<sequence length="244" mass="28353">MLMVALRGGFTVPPPPPKKRTKKKNRKSENMATKDPQTPTKRLWQILQAVYYLLYKGVSKQWLSLDFHLLSKRGRLAAKSLKRLTDHHLSTHPAKHYMSVLTCRSMDPGTAVYVPREVEFSCSNTPSFPSLYNVSKPKLFRKNHKRSLRSSYSNDDVSSVTRIFEVLDMGEPEEEVDSVASPSPWINWKTPVGVRQLRVTDSPYMTEEEGEKEAKGVDMEAEEFIAWFREQLRSQHEHRYSRYY</sequence>
<name>A0AAV8C3C1_9POAL</name>
<dbReference type="Proteomes" id="UP001140206">
    <property type="component" value="Chromosome 5"/>
</dbReference>
<proteinExistence type="predicted"/>
<accession>A0AAV8C3C1</accession>
<dbReference type="PANTHER" id="PTHR33265:SF9">
    <property type="entry name" value="OS05G0520600 PROTEIN"/>
    <property type="match status" value="1"/>
</dbReference>
<evidence type="ECO:0000313" key="3">
    <source>
        <dbReference type="Proteomes" id="UP001140206"/>
    </source>
</evidence>
<reference evidence="2" key="1">
    <citation type="submission" date="2022-08" db="EMBL/GenBank/DDBJ databases">
        <authorList>
            <person name="Marques A."/>
        </authorList>
    </citation>
    <scope>NUCLEOTIDE SEQUENCE</scope>
    <source>
        <strain evidence="2">RhyPub2mFocal</strain>
        <tissue evidence="2">Leaves</tissue>
    </source>
</reference>
<protein>
    <submittedName>
        <fullName evidence="2">Avr9/Cf-9 rapidly elicited protein</fullName>
    </submittedName>
</protein>